<dbReference type="Proteomes" id="UP000199682">
    <property type="component" value="Unassembled WGS sequence"/>
</dbReference>
<name>A0A1G8ZBU5_9PSEU</name>
<evidence type="ECO:0000313" key="2">
    <source>
        <dbReference type="Proteomes" id="UP000199682"/>
    </source>
</evidence>
<accession>A0A1G8ZBU5</accession>
<dbReference type="EMBL" id="FNET01000004">
    <property type="protein sequence ID" value="SDK12497.1"/>
    <property type="molecule type" value="Genomic_DNA"/>
</dbReference>
<evidence type="ECO:0000313" key="1">
    <source>
        <dbReference type="EMBL" id="SDK12497.1"/>
    </source>
</evidence>
<evidence type="ECO:0008006" key="3">
    <source>
        <dbReference type="Google" id="ProtNLM"/>
    </source>
</evidence>
<dbReference type="AlphaFoldDB" id="A0A1G8ZBU5"/>
<protein>
    <recommendedName>
        <fullName evidence="3">ATP-dependent Clp protease adaptor protein ClpS</fullName>
    </recommendedName>
</protein>
<sequence length="39" mass="4134">MAVHETGGATVAVHDRETAEAVTAELLRHGLSVSYRRAA</sequence>
<organism evidence="1 2">
    <name type="scientific">Lentzea albidocapillata subsp. violacea</name>
    <dbReference type="NCBI Taxonomy" id="128104"/>
    <lineage>
        <taxon>Bacteria</taxon>
        <taxon>Bacillati</taxon>
        <taxon>Actinomycetota</taxon>
        <taxon>Actinomycetes</taxon>
        <taxon>Pseudonocardiales</taxon>
        <taxon>Pseudonocardiaceae</taxon>
        <taxon>Lentzea</taxon>
    </lineage>
</organism>
<gene>
    <name evidence="1" type="ORF">SAMN04488074_104309</name>
</gene>
<reference evidence="2" key="1">
    <citation type="submission" date="2016-10" db="EMBL/GenBank/DDBJ databases">
        <authorList>
            <person name="Varghese N."/>
            <person name="Submissions S."/>
        </authorList>
    </citation>
    <scope>NUCLEOTIDE SEQUENCE [LARGE SCALE GENOMIC DNA]</scope>
    <source>
        <strain evidence="2">DSM 44796</strain>
    </source>
</reference>
<proteinExistence type="predicted"/>